<evidence type="ECO:0000259" key="12">
    <source>
        <dbReference type="Pfam" id="PF17407"/>
    </source>
</evidence>
<keyword evidence="3 5" id="KW-0694">RNA-binding</keyword>
<dbReference type="Gene3D" id="1.10.1410.10">
    <property type="match status" value="2"/>
</dbReference>
<keyword evidence="5" id="KW-0698">rRNA processing</keyword>
<evidence type="ECO:0000256" key="4">
    <source>
        <dbReference type="ARBA" id="ARBA00023242"/>
    </source>
</evidence>
<organism evidence="13 14">
    <name type="scientific">Somion occarium</name>
    <dbReference type="NCBI Taxonomy" id="3059160"/>
    <lineage>
        <taxon>Eukaryota</taxon>
        <taxon>Fungi</taxon>
        <taxon>Dikarya</taxon>
        <taxon>Basidiomycota</taxon>
        <taxon>Agaricomycotina</taxon>
        <taxon>Agaricomycetes</taxon>
        <taxon>Polyporales</taxon>
        <taxon>Cerrenaceae</taxon>
        <taxon>Somion</taxon>
    </lineage>
</organism>
<dbReference type="Proteomes" id="UP001497453">
    <property type="component" value="Chromosome 6"/>
</dbReference>
<dbReference type="InterPro" id="IPR035370">
    <property type="entry name" value="Nrap_D5"/>
</dbReference>
<dbReference type="InterPro" id="IPR035371">
    <property type="entry name" value="Nrap_D6"/>
</dbReference>
<dbReference type="InterPro" id="IPR035369">
    <property type="entry name" value="Nrap_D4"/>
</dbReference>
<evidence type="ECO:0000256" key="6">
    <source>
        <dbReference type="SAM" id="MobiDB-lite"/>
    </source>
</evidence>
<protein>
    <recommendedName>
        <fullName evidence="5">U3 small nucleolar RNA-associated protein 22</fullName>
    </recommendedName>
</protein>
<evidence type="ECO:0000256" key="5">
    <source>
        <dbReference type="RuleBase" id="RU364032"/>
    </source>
</evidence>
<dbReference type="InterPro" id="IPR005554">
    <property type="entry name" value="NOL6/Upt22"/>
</dbReference>
<dbReference type="Pfam" id="PF17403">
    <property type="entry name" value="Nrap_D2"/>
    <property type="match status" value="1"/>
</dbReference>
<feature type="region of interest" description="Disordered" evidence="6">
    <location>
        <begin position="1"/>
        <end position="73"/>
    </location>
</feature>
<dbReference type="PANTHER" id="PTHR17972">
    <property type="entry name" value="NUCLEOLAR RNA-ASSOCIATED PROTEIN"/>
    <property type="match status" value="1"/>
</dbReference>
<dbReference type="Pfam" id="PF17407">
    <property type="entry name" value="Nrap_D6"/>
    <property type="match status" value="1"/>
</dbReference>
<evidence type="ECO:0000256" key="1">
    <source>
        <dbReference type="ARBA" id="ARBA00004604"/>
    </source>
</evidence>
<dbReference type="Pfam" id="PF17406">
    <property type="entry name" value="Nrap_D5"/>
    <property type="match status" value="1"/>
</dbReference>
<dbReference type="Pfam" id="PF17405">
    <property type="entry name" value="Nrap_D4"/>
    <property type="match status" value="1"/>
</dbReference>
<feature type="domain" description="Nrap protein" evidence="10">
    <location>
        <begin position="693"/>
        <end position="921"/>
    </location>
</feature>
<keyword evidence="14" id="KW-1185">Reference proteome</keyword>
<feature type="compositionally biased region" description="Basic residues" evidence="6">
    <location>
        <begin position="1"/>
        <end position="10"/>
    </location>
</feature>
<comment type="similarity">
    <text evidence="2 5">Belongs to the NRAP family.</text>
</comment>
<accession>A0ABP1DUF3</accession>
<feature type="domain" description="Nrap protein" evidence="7">
    <location>
        <begin position="209"/>
        <end position="353"/>
    </location>
</feature>
<evidence type="ECO:0000259" key="7">
    <source>
        <dbReference type="Pfam" id="PF03813"/>
    </source>
</evidence>
<keyword evidence="4 5" id="KW-0539">Nucleus</keyword>
<dbReference type="InterPro" id="IPR035367">
    <property type="entry name" value="Nrap_D2"/>
</dbReference>
<keyword evidence="5" id="KW-0690">Ribosome biogenesis</keyword>
<dbReference type="Pfam" id="PF03813">
    <property type="entry name" value="Nrap"/>
    <property type="match status" value="1"/>
</dbReference>
<sequence>MALDKKRKRGSAVEKDSNVILPVNGPDEEDYEMVSDAASGSGSSDDDDVEGHETAAEDDQWGGIDGQASSKPALNGAAKDLHKKKPPTAQELRSIKDATDLYRSSSFKLQIDALLPNVRPKYQRSTPLDHFLHTLHSLLSSLTSIPPKHPLAASRELQAKGIAVPYPLPLPTEDTNWKVSFEKPSEILLVGSWPNKLSVKAKDGERFSVDLAVIMPGDLFQEKDYLNGRYLHKRAYYLATIAAALEGRKSGVNVDVLYGTARGDPRLTCLILRPKTDGSQNDFTRLDAEIRIIPTLPSNSPILLTRLSPKRCNVRTSSGEEASNELATPLYNTSILLSTTPRPHLLRMHSLKERVYAFSDALALLRVWANQRGYGQGNRLCIRGFDGAGSLWCTILDLLISGEEPNPNVVGKSSVTKKPLGKGLSSYQLFRAALDLLARHDFSQSHVFVKSDRGHRFPPEEYDSHEAVLVDSTSTVNVLAGIPLGSLEMLKHDAALTLEALNENSISEDPFSEVFLKDHRDLQSRFDVVIRVDLSSAQLREPSLHATLDLGSPYNAVLSTLSCSLRHGLGDRVKAVAVLHPSGQAWSLSQAHPTNQPTVYIGLLLDAEHAFRLVDHGPSAEEAETMAAQRFRDFWGEKAELRRFKDGSIVESVVWDVKTADERAHVPFYICRYILHRHCGIPESDVQHWQTSFDSLLRLPESIADMYKSATLETGFKAAQSAFDQLVKSIKALDDELPLAVLNISPVSESLRYTNVFNPTPLPRSAAAALPQCAQYLAPMDIIIEFEKSGRWPDDLRAIQKIKLAFFERLATALMNSTQGLKATVVVGDFKPVSDVQDIAKLEIVTLQGWAFSARIWHEREAHLLDTTIDDKPHVPKHLKQNLPGGPDPKERQAAIVAKELYTRRFIHAPRHHRAIAALCHRFTAFAGTVRLVKRWFASHWLLGNHVSREVVELICASFFLIGGQLSGSKQLVRAPGTKERGFARVIEMLKDWEWEKGLFVPLYGEEQPEGETASTVPVTSPSSRTGVWKVSTEFDRDGHMWTSNGPDAVVARRIRAVAKATWGASQEIESEGYDVVTLFAHPTKDYDFIIELEPSVLSRYCQNVKADPNVWQRKGKYVNLSKQTSSTPGVRPGFDPAQFLFDDLSNAYKDTFKIFYDPLGGDRFGAVWDPTLKEARTFRVLGGFSSIPKWKEDESSKEKGKGLVVLNQEAVLAEIERMGAGLIKGITTHI</sequence>
<evidence type="ECO:0000259" key="8">
    <source>
        <dbReference type="Pfam" id="PF17403"/>
    </source>
</evidence>
<evidence type="ECO:0000256" key="3">
    <source>
        <dbReference type="ARBA" id="ARBA00022884"/>
    </source>
</evidence>
<name>A0ABP1DUF3_9APHY</name>
<evidence type="ECO:0000259" key="9">
    <source>
        <dbReference type="Pfam" id="PF17404"/>
    </source>
</evidence>
<reference evidence="14" key="1">
    <citation type="submission" date="2024-04" db="EMBL/GenBank/DDBJ databases">
        <authorList>
            <person name="Shaw F."/>
            <person name="Minotto A."/>
        </authorList>
    </citation>
    <scope>NUCLEOTIDE SEQUENCE [LARGE SCALE GENOMIC DNA]</scope>
</reference>
<dbReference type="Pfam" id="PF17404">
    <property type="entry name" value="Nrap_D3"/>
    <property type="match status" value="1"/>
</dbReference>
<evidence type="ECO:0000313" key="13">
    <source>
        <dbReference type="EMBL" id="CAL1710723.1"/>
    </source>
</evidence>
<feature type="domain" description="Nrap protein" evidence="8">
    <location>
        <begin position="357"/>
        <end position="517"/>
    </location>
</feature>
<gene>
    <name evidence="13" type="ORF">GFSPODELE1_LOCUS7959</name>
</gene>
<dbReference type="PANTHER" id="PTHR17972:SF0">
    <property type="entry name" value="NUCLEOLAR PROTEIN 6"/>
    <property type="match status" value="1"/>
</dbReference>
<evidence type="ECO:0000259" key="11">
    <source>
        <dbReference type="Pfam" id="PF17406"/>
    </source>
</evidence>
<evidence type="ECO:0000256" key="2">
    <source>
        <dbReference type="ARBA" id="ARBA00006674"/>
    </source>
</evidence>
<dbReference type="EMBL" id="OZ037949">
    <property type="protein sequence ID" value="CAL1710723.1"/>
    <property type="molecule type" value="Genomic_DNA"/>
</dbReference>
<keyword evidence="5" id="KW-0687">Ribonucleoprotein</keyword>
<dbReference type="Gene3D" id="3.30.70.3030">
    <property type="match status" value="1"/>
</dbReference>
<feature type="domain" description="Nrap protein" evidence="9">
    <location>
        <begin position="524"/>
        <end position="679"/>
    </location>
</feature>
<feature type="compositionally biased region" description="Acidic residues" evidence="6">
    <location>
        <begin position="44"/>
        <end position="60"/>
    </location>
</feature>
<proteinExistence type="inferred from homology"/>
<feature type="domain" description="Nrap protein" evidence="12">
    <location>
        <begin position="1084"/>
        <end position="1227"/>
    </location>
</feature>
<evidence type="ECO:0000259" key="10">
    <source>
        <dbReference type="Pfam" id="PF17405"/>
    </source>
</evidence>
<dbReference type="InterPro" id="IPR035082">
    <property type="entry name" value="Nrap_D1"/>
</dbReference>
<feature type="domain" description="Nrap protein" evidence="11">
    <location>
        <begin position="923"/>
        <end position="1081"/>
    </location>
</feature>
<comment type="subcellular location">
    <subcellularLocation>
        <location evidence="1 5">Nucleus</location>
        <location evidence="1 5">Nucleolus</location>
    </subcellularLocation>
</comment>
<evidence type="ECO:0000313" key="14">
    <source>
        <dbReference type="Proteomes" id="UP001497453"/>
    </source>
</evidence>
<dbReference type="InterPro" id="IPR035368">
    <property type="entry name" value="Nrap_D3"/>
</dbReference>